<evidence type="ECO:0000256" key="5">
    <source>
        <dbReference type="SAM" id="Phobius"/>
    </source>
</evidence>
<dbReference type="GO" id="GO:0016020">
    <property type="term" value="C:membrane"/>
    <property type="evidence" value="ECO:0007669"/>
    <property type="project" value="UniProtKB-SubCell"/>
</dbReference>
<dbReference type="InterPro" id="IPR028082">
    <property type="entry name" value="Peripla_BP_I"/>
</dbReference>
<feature type="domain" description="Receptor ligand binding region" evidence="6">
    <location>
        <begin position="66"/>
        <end position="198"/>
    </location>
</feature>
<evidence type="ECO:0000256" key="1">
    <source>
        <dbReference type="ARBA" id="ARBA00004370"/>
    </source>
</evidence>
<accession>A0A1W0WHA9</accession>
<dbReference type="InterPro" id="IPR001828">
    <property type="entry name" value="ANF_lig-bd_rcpt"/>
</dbReference>
<keyword evidence="2 5" id="KW-0812">Transmembrane</keyword>
<sequence length="244" mass="27761">MPSTITLCGPAFATGTEYLTSVYNPTLNFTYFYVYDFRMETAPVSRMNPAHGVSVDVSSCTYEPYLSQIAAQWNILLITSTQSDITIRDKHLAPTWVSTNIYPAQHYGDAMLNLIQANNWTSVYVVEEDGPLQFYGLVGPPVKRTFEANGVQLVYLKYDGRKVPLNFTTLLIEFNARSRVMFFFGPAESLRILLVYVAAISFIYKRYGVFTWNKGDKDDLIVRMAYRSVLLFTAIDLSQIDLRI</sequence>
<dbReference type="Proteomes" id="UP000192578">
    <property type="component" value="Unassembled WGS sequence"/>
</dbReference>
<dbReference type="Gene3D" id="3.40.50.2300">
    <property type="match status" value="1"/>
</dbReference>
<dbReference type="OrthoDB" id="10065302at2759"/>
<organism evidence="7 8">
    <name type="scientific">Hypsibius exemplaris</name>
    <name type="common">Freshwater tardigrade</name>
    <dbReference type="NCBI Taxonomy" id="2072580"/>
    <lineage>
        <taxon>Eukaryota</taxon>
        <taxon>Metazoa</taxon>
        <taxon>Ecdysozoa</taxon>
        <taxon>Tardigrada</taxon>
        <taxon>Eutardigrada</taxon>
        <taxon>Parachela</taxon>
        <taxon>Hypsibioidea</taxon>
        <taxon>Hypsibiidae</taxon>
        <taxon>Hypsibius</taxon>
    </lineage>
</organism>
<proteinExistence type="predicted"/>
<evidence type="ECO:0000256" key="2">
    <source>
        <dbReference type="ARBA" id="ARBA00022692"/>
    </source>
</evidence>
<reference evidence="8" key="1">
    <citation type="submission" date="2017-01" db="EMBL/GenBank/DDBJ databases">
        <title>Comparative genomics of anhydrobiosis in the tardigrade Hypsibius dujardini.</title>
        <authorList>
            <person name="Yoshida Y."/>
            <person name="Koutsovoulos G."/>
            <person name="Laetsch D."/>
            <person name="Stevens L."/>
            <person name="Kumar S."/>
            <person name="Horikawa D."/>
            <person name="Ishino K."/>
            <person name="Komine S."/>
            <person name="Tomita M."/>
            <person name="Blaxter M."/>
            <person name="Arakawa K."/>
        </authorList>
    </citation>
    <scope>NUCLEOTIDE SEQUENCE [LARGE SCALE GENOMIC DNA]</scope>
    <source>
        <strain evidence="8">Z151</strain>
    </source>
</reference>
<gene>
    <name evidence="7" type="ORF">BV898_11209</name>
</gene>
<evidence type="ECO:0000256" key="4">
    <source>
        <dbReference type="ARBA" id="ARBA00023136"/>
    </source>
</evidence>
<evidence type="ECO:0000313" key="7">
    <source>
        <dbReference type="EMBL" id="OQV14590.1"/>
    </source>
</evidence>
<dbReference type="SUPFAM" id="SSF53822">
    <property type="entry name" value="Periplasmic binding protein-like I"/>
    <property type="match status" value="1"/>
</dbReference>
<dbReference type="Pfam" id="PF01094">
    <property type="entry name" value="ANF_receptor"/>
    <property type="match status" value="1"/>
</dbReference>
<name>A0A1W0WHA9_HYPEX</name>
<evidence type="ECO:0000313" key="8">
    <source>
        <dbReference type="Proteomes" id="UP000192578"/>
    </source>
</evidence>
<keyword evidence="4 5" id="KW-0472">Membrane</keyword>
<evidence type="ECO:0000256" key="3">
    <source>
        <dbReference type="ARBA" id="ARBA00022989"/>
    </source>
</evidence>
<dbReference type="EMBL" id="MTYJ01000102">
    <property type="protein sequence ID" value="OQV14590.1"/>
    <property type="molecule type" value="Genomic_DNA"/>
</dbReference>
<keyword evidence="3 5" id="KW-1133">Transmembrane helix</keyword>
<evidence type="ECO:0000259" key="6">
    <source>
        <dbReference type="Pfam" id="PF01094"/>
    </source>
</evidence>
<dbReference type="AlphaFoldDB" id="A0A1W0WHA9"/>
<comment type="caution">
    <text evidence="7">The sequence shown here is derived from an EMBL/GenBank/DDBJ whole genome shotgun (WGS) entry which is preliminary data.</text>
</comment>
<comment type="subcellular location">
    <subcellularLocation>
        <location evidence="1">Membrane</location>
    </subcellularLocation>
</comment>
<feature type="transmembrane region" description="Helical" evidence="5">
    <location>
        <begin position="180"/>
        <end position="204"/>
    </location>
</feature>
<keyword evidence="8" id="KW-1185">Reference proteome</keyword>
<protein>
    <recommendedName>
        <fullName evidence="6">Receptor ligand binding region domain-containing protein</fullName>
    </recommendedName>
</protein>